<sequence length="32" mass="3698">MPTYQTKLARWNNDLANKQGSNESTKVQIFTL</sequence>
<dbReference type="AlphaFoldDB" id="A0A1H7XII6"/>
<name>A0A1H7XII6_9FLAO</name>
<reference evidence="2" key="1">
    <citation type="submission" date="2016-10" db="EMBL/GenBank/DDBJ databases">
        <authorList>
            <person name="Varghese N."/>
            <person name="Submissions S."/>
        </authorList>
    </citation>
    <scope>NUCLEOTIDE SEQUENCE [LARGE SCALE GENOMIC DNA]</scope>
    <source>
        <strain evidence="2">DSM 17453</strain>
    </source>
</reference>
<protein>
    <submittedName>
        <fullName evidence="1">Uncharacterized protein</fullName>
    </submittedName>
</protein>
<evidence type="ECO:0000313" key="1">
    <source>
        <dbReference type="EMBL" id="SEM32829.1"/>
    </source>
</evidence>
<dbReference type="STRING" id="295069.SAMN05421856_102426"/>
<proteinExistence type="predicted"/>
<dbReference type="EMBL" id="FOBV01000002">
    <property type="protein sequence ID" value="SEM32829.1"/>
    <property type="molecule type" value="Genomic_DNA"/>
</dbReference>
<evidence type="ECO:0000313" key="2">
    <source>
        <dbReference type="Proteomes" id="UP000199450"/>
    </source>
</evidence>
<gene>
    <name evidence="1" type="ORF">SAMN05421856_102426</name>
</gene>
<keyword evidence="2" id="KW-1185">Reference proteome</keyword>
<organism evidence="1 2">
    <name type="scientific">Chryseobacterium taichungense</name>
    <dbReference type="NCBI Taxonomy" id="295069"/>
    <lineage>
        <taxon>Bacteria</taxon>
        <taxon>Pseudomonadati</taxon>
        <taxon>Bacteroidota</taxon>
        <taxon>Flavobacteriia</taxon>
        <taxon>Flavobacteriales</taxon>
        <taxon>Weeksellaceae</taxon>
        <taxon>Chryseobacterium group</taxon>
        <taxon>Chryseobacterium</taxon>
    </lineage>
</organism>
<dbReference type="Proteomes" id="UP000199450">
    <property type="component" value="Unassembled WGS sequence"/>
</dbReference>
<accession>A0A1H7XII6</accession>